<organism evidence="1 2">
    <name type="scientific">Daphnia magna</name>
    <dbReference type="NCBI Taxonomy" id="35525"/>
    <lineage>
        <taxon>Eukaryota</taxon>
        <taxon>Metazoa</taxon>
        <taxon>Ecdysozoa</taxon>
        <taxon>Arthropoda</taxon>
        <taxon>Crustacea</taxon>
        <taxon>Branchiopoda</taxon>
        <taxon>Diplostraca</taxon>
        <taxon>Cladocera</taxon>
        <taxon>Anomopoda</taxon>
        <taxon>Daphniidae</taxon>
        <taxon>Daphnia</taxon>
    </lineage>
</organism>
<sequence>MRNSTLCVKRRNSLKTRIYSVDGGQARKGEIDAHGEIGWIFTKDYLMKRKRKSLVCFFGEFMRNAERL</sequence>
<keyword evidence="2" id="KW-1185">Reference proteome</keyword>
<name>A0ABQ9YP93_9CRUS</name>
<gene>
    <name evidence="1" type="ORF">OUZ56_004276</name>
</gene>
<protein>
    <submittedName>
        <fullName evidence="1">Uncharacterized protein</fullName>
    </submittedName>
</protein>
<evidence type="ECO:0000313" key="1">
    <source>
        <dbReference type="EMBL" id="KAK4002447.1"/>
    </source>
</evidence>
<comment type="caution">
    <text evidence="1">The sequence shown here is derived from an EMBL/GenBank/DDBJ whole genome shotgun (WGS) entry which is preliminary data.</text>
</comment>
<dbReference type="Proteomes" id="UP001234178">
    <property type="component" value="Unassembled WGS sequence"/>
</dbReference>
<proteinExistence type="predicted"/>
<dbReference type="EMBL" id="JAOYFB010000001">
    <property type="protein sequence ID" value="KAK4002447.1"/>
    <property type="molecule type" value="Genomic_DNA"/>
</dbReference>
<accession>A0ABQ9YP93</accession>
<evidence type="ECO:0000313" key="2">
    <source>
        <dbReference type="Proteomes" id="UP001234178"/>
    </source>
</evidence>
<reference evidence="1 2" key="1">
    <citation type="journal article" date="2023" name="Nucleic Acids Res.">
        <title>The hologenome of Daphnia magna reveals possible DNA methylation and microbiome-mediated evolution of the host genome.</title>
        <authorList>
            <person name="Chaturvedi A."/>
            <person name="Li X."/>
            <person name="Dhandapani V."/>
            <person name="Marshall H."/>
            <person name="Kissane S."/>
            <person name="Cuenca-Cambronero M."/>
            <person name="Asole G."/>
            <person name="Calvet F."/>
            <person name="Ruiz-Romero M."/>
            <person name="Marangio P."/>
            <person name="Guigo R."/>
            <person name="Rago D."/>
            <person name="Mirbahai L."/>
            <person name="Eastwood N."/>
            <person name="Colbourne J.K."/>
            <person name="Zhou J."/>
            <person name="Mallon E."/>
            <person name="Orsini L."/>
        </authorList>
    </citation>
    <scope>NUCLEOTIDE SEQUENCE [LARGE SCALE GENOMIC DNA]</scope>
    <source>
        <strain evidence="1">LRV0_1</strain>
    </source>
</reference>